<gene>
    <name evidence="3" type="primary">phoC</name>
    <name evidence="3" type="ORF">CD178_03135</name>
</gene>
<dbReference type="EMBL" id="CP023037">
    <property type="protein sequence ID" value="AXY23879.1"/>
    <property type="molecule type" value="Genomic_DNA"/>
</dbReference>
<dbReference type="PIRSF" id="PIRSF000897">
    <property type="entry name" value="Acid_Ptase_ClsA"/>
    <property type="match status" value="1"/>
</dbReference>
<sequence length="313" mass="33128">MTLHMDAIPPVSAGSSQADGNVALSVRSHGVTTRPAGRRGWQGIGLRPLLPALVACGLLTAGLCHAADDPLSDPAQEKGYFTPATQPDATRFLPPPPQPGSARQATDDHAFTSTRALVGTPRWALATSDADLHQDPLLHAFSCAAGFVIDSAHAPHLAALIHKMDVSEIPDMKSSKAYWHRPRPFVGNSQPICTEADRAHLATSGAYPSGHTMLGWSTALILAELLPDRATAIMQRGRVFGESRIVCGVHWESDVQEGYLMGATEIAALHGNADFRADMDAARSELAALRPTAPKPDQRSCAVEADAAAHSPL</sequence>
<feature type="region of interest" description="Disordered" evidence="1">
    <location>
        <begin position="74"/>
        <end position="105"/>
    </location>
</feature>
<feature type="domain" description="Phosphatidic acid phosphatase type 2/haloperoxidase" evidence="2">
    <location>
        <begin position="154"/>
        <end position="270"/>
    </location>
</feature>
<keyword evidence="3" id="KW-0378">Hydrolase</keyword>
<dbReference type="InterPro" id="IPR001011">
    <property type="entry name" value="Acid_Pase_classA_bac"/>
</dbReference>
<dbReference type="EC" id="3.1.3.2" evidence="3"/>
<organism evidence="3 4">
    <name type="scientific">Komagataeibacter saccharivorans</name>
    <dbReference type="NCBI Taxonomy" id="265959"/>
    <lineage>
        <taxon>Bacteria</taxon>
        <taxon>Pseudomonadati</taxon>
        <taxon>Pseudomonadota</taxon>
        <taxon>Alphaproteobacteria</taxon>
        <taxon>Acetobacterales</taxon>
        <taxon>Acetobacteraceae</taxon>
        <taxon>Komagataeibacter</taxon>
    </lineage>
</organism>
<dbReference type="Pfam" id="PF01569">
    <property type="entry name" value="PAP2"/>
    <property type="match status" value="1"/>
</dbReference>
<evidence type="ECO:0000259" key="2">
    <source>
        <dbReference type="SMART" id="SM00014"/>
    </source>
</evidence>
<dbReference type="SUPFAM" id="SSF48317">
    <property type="entry name" value="Acid phosphatase/Vanadium-dependent haloperoxidase"/>
    <property type="match status" value="1"/>
</dbReference>
<accession>A0A347WG86</accession>
<dbReference type="InterPro" id="IPR000326">
    <property type="entry name" value="PAP2/HPO"/>
</dbReference>
<geneLocation type="plasmid" evidence="3 4">
    <name>unnamed1</name>
</geneLocation>
<dbReference type="GO" id="GO:0030288">
    <property type="term" value="C:outer membrane-bounded periplasmic space"/>
    <property type="evidence" value="ECO:0007669"/>
    <property type="project" value="InterPro"/>
</dbReference>
<dbReference type="SMART" id="SM00014">
    <property type="entry name" value="acidPPc"/>
    <property type="match status" value="1"/>
</dbReference>
<dbReference type="PRINTS" id="PR00483">
    <property type="entry name" value="BACPHPHTASE"/>
</dbReference>
<evidence type="ECO:0000313" key="4">
    <source>
        <dbReference type="Proteomes" id="UP000264120"/>
    </source>
</evidence>
<dbReference type="CDD" id="cd03397">
    <property type="entry name" value="PAP2_acid_phosphatase"/>
    <property type="match status" value="1"/>
</dbReference>
<reference evidence="3 4" key="1">
    <citation type="submission" date="2017-08" db="EMBL/GenBank/DDBJ databases">
        <title>Complete genome sequence of Gluconacetobacter saccharivorans CV1 isolated from Fermented Vinegar.</title>
        <authorList>
            <person name="Kim S.-Y."/>
        </authorList>
    </citation>
    <scope>NUCLEOTIDE SEQUENCE [LARGE SCALE GENOMIC DNA]</scope>
    <source>
        <strain evidence="3 4">CV1</strain>
        <plasmid evidence="3 4">unnamed1</plasmid>
    </source>
</reference>
<dbReference type="Proteomes" id="UP000264120">
    <property type="component" value="Plasmid unnamed1"/>
</dbReference>
<keyword evidence="3" id="KW-0614">Plasmid</keyword>
<feature type="region of interest" description="Disordered" evidence="1">
    <location>
        <begin position="291"/>
        <end position="313"/>
    </location>
</feature>
<dbReference type="KEGG" id="ksc:CD178_03135"/>
<name>A0A347WG86_9PROT</name>
<evidence type="ECO:0000256" key="1">
    <source>
        <dbReference type="SAM" id="MobiDB-lite"/>
    </source>
</evidence>
<dbReference type="GO" id="GO:0003993">
    <property type="term" value="F:acid phosphatase activity"/>
    <property type="evidence" value="ECO:0007669"/>
    <property type="project" value="UniProtKB-EC"/>
</dbReference>
<dbReference type="AlphaFoldDB" id="A0A347WG86"/>
<dbReference type="Gene3D" id="1.20.144.10">
    <property type="entry name" value="Phosphatidic acid phosphatase type 2/haloperoxidase"/>
    <property type="match status" value="1"/>
</dbReference>
<keyword evidence="4" id="KW-1185">Reference proteome</keyword>
<proteinExistence type="predicted"/>
<protein>
    <submittedName>
        <fullName evidence="3">Major phosphate-irrepressible acid phosphatase</fullName>
        <ecNumber evidence="3">3.1.3.2</ecNumber>
    </submittedName>
</protein>
<evidence type="ECO:0000313" key="3">
    <source>
        <dbReference type="EMBL" id="AXY23879.1"/>
    </source>
</evidence>
<dbReference type="InterPro" id="IPR036938">
    <property type="entry name" value="PAP2/HPO_sf"/>
</dbReference>
<dbReference type="RefSeq" id="WP_254058038.1">
    <property type="nucleotide sequence ID" value="NZ_CP023037.1"/>
</dbReference>